<dbReference type="EMBL" id="GBRH01240264">
    <property type="protein sequence ID" value="JAD57631.1"/>
    <property type="molecule type" value="Transcribed_RNA"/>
</dbReference>
<accession>A0A0A9B2S0</accession>
<reference evidence="2" key="2">
    <citation type="journal article" date="2015" name="Data Brief">
        <title>Shoot transcriptome of the giant reed, Arundo donax.</title>
        <authorList>
            <person name="Barrero R.A."/>
            <person name="Guerrero F.D."/>
            <person name="Moolhuijzen P."/>
            <person name="Goolsby J.A."/>
            <person name="Tidwell J."/>
            <person name="Bellgard S.E."/>
            <person name="Bellgard M.I."/>
        </authorList>
    </citation>
    <scope>NUCLEOTIDE SEQUENCE</scope>
    <source>
        <tissue evidence="2">Shoot tissue taken approximately 20 cm above the soil surface</tissue>
    </source>
</reference>
<keyword evidence="1" id="KW-0472">Membrane</keyword>
<evidence type="ECO:0000313" key="2">
    <source>
        <dbReference type="EMBL" id="JAD57631.1"/>
    </source>
</evidence>
<dbReference type="AlphaFoldDB" id="A0A0A9B2S0"/>
<feature type="transmembrane region" description="Helical" evidence="1">
    <location>
        <begin position="13"/>
        <end position="36"/>
    </location>
</feature>
<keyword evidence="1" id="KW-1133">Transmembrane helix</keyword>
<name>A0A0A9B2S0_ARUDO</name>
<proteinExistence type="predicted"/>
<keyword evidence="1" id="KW-0812">Transmembrane</keyword>
<reference evidence="2" key="1">
    <citation type="submission" date="2014-09" db="EMBL/GenBank/DDBJ databases">
        <authorList>
            <person name="Magalhaes I.L.F."/>
            <person name="Oliveira U."/>
            <person name="Santos F.R."/>
            <person name="Vidigal T.H.D.A."/>
            <person name="Brescovit A.D."/>
            <person name="Santos A.J."/>
        </authorList>
    </citation>
    <scope>NUCLEOTIDE SEQUENCE</scope>
    <source>
        <tissue evidence="2">Shoot tissue taken approximately 20 cm above the soil surface</tissue>
    </source>
</reference>
<protein>
    <submittedName>
        <fullName evidence="2">Uncharacterized protein</fullName>
    </submittedName>
</protein>
<organism evidence="2">
    <name type="scientific">Arundo donax</name>
    <name type="common">Giant reed</name>
    <name type="synonym">Donax arundinaceus</name>
    <dbReference type="NCBI Taxonomy" id="35708"/>
    <lineage>
        <taxon>Eukaryota</taxon>
        <taxon>Viridiplantae</taxon>
        <taxon>Streptophyta</taxon>
        <taxon>Embryophyta</taxon>
        <taxon>Tracheophyta</taxon>
        <taxon>Spermatophyta</taxon>
        <taxon>Magnoliopsida</taxon>
        <taxon>Liliopsida</taxon>
        <taxon>Poales</taxon>
        <taxon>Poaceae</taxon>
        <taxon>PACMAD clade</taxon>
        <taxon>Arundinoideae</taxon>
        <taxon>Arundineae</taxon>
        <taxon>Arundo</taxon>
    </lineage>
</organism>
<sequence>MNLDHLAVYLQKILLYSCIVFYQIIAFVVLSSSRLIKLAMLN</sequence>
<evidence type="ECO:0000256" key="1">
    <source>
        <dbReference type="SAM" id="Phobius"/>
    </source>
</evidence>